<evidence type="ECO:0000313" key="3">
    <source>
        <dbReference type="EMBL" id="SMX84997.1"/>
    </source>
</evidence>
<gene>
    <name evidence="3" type="ORF">BI49514_01838</name>
</gene>
<protein>
    <submittedName>
        <fullName evidence="3">Acetyltransferase (GNAT) family protein</fullName>
    </submittedName>
</protein>
<dbReference type="AlphaFoldDB" id="A0A2H1JBX2"/>
<proteinExistence type="predicted"/>
<feature type="region of interest" description="Disordered" evidence="1">
    <location>
        <begin position="135"/>
        <end position="213"/>
    </location>
</feature>
<dbReference type="PROSITE" id="PS51186">
    <property type="entry name" value="GNAT"/>
    <property type="match status" value="1"/>
</dbReference>
<feature type="compositionally biased region" description="Low complexity" evidence="1">
    <location>
        <begin position="162"/>
        <end position="173"/>
    </location>
</feature>
<keyword evidence="3" id="KW-0808">Transferase</keyword>
<accession>A0A2H1JBX2</accession>
<evidence type="ECO:0000313" key="4">
    <source>
        <dbReference type="Proteomes" id="UP000234382"/>
    </source>
</evidence>
<sequence>MNAAHTDAHDPQNTSADSQDTSAEAAAASLRGRIRPLPAETDDEIFLPFLDLCFNWSMDRPRIEIEDLRFRSDAVFYYRGWGREGDIAVAAHAEADAQSPIVGLAWVRLADIDDVVGRADEKVGGDFASALDKTGTEVVRSEVVPESDAEAGADSETDAESGADSASDAPAGTDTDESADADNAATEPAATEPAATESAAAGSAAADLTPSDEQTPFTGYGWVAADIPELSMAVLPDHQGQGIGGALLDTVCALARMSGFPAVSLSVEDGNGAAKLYADHGFVSVGRNGDSDVLVRKLG</sequence>
<dbReference type="InterPro" id="IPR000182">
    <property type="entry name" value="GNAT_dom"/>
</dbReference>
<evidence type="ECO:0000259" key="2">
    <source>
        <dbReference type="PROSITE" id="PS51186"/>
    </source>
</evidence>
<organism evidence="3 4">
    <name type="scientific">Brevibacterium iodinum ATCC 49514</name>
    <dbReference type="NCBI Taxonomy" id="1255616"/>
    <lineage>
        <taxon>Bacteria</taxon>
        <taxon>Bacillati</taxon>
        <taxon>Actinomycetota</taxon>
        <taxon>Actinomycetes</taxon>
        <taxon>Micrococcales</taxon>
        <taxon>Brevibacteriaceae</taxon>
        <taxon>Brevibacterium</taxon>
    </lineage>
</organism>
<dbReference type="InterPro" id="IPR016181">
    <property type="entry name" value="Acyl_CoA_acyltransferase"/>
</dbReference>
<reference evidence="4" key="1">
    <citation type="submission" date="2017-03" db="EMBL/GenBank/DDBJ databases">
        <authorList>
            <person name="Monnet C."/>
        </authorList>
    </citation>
    <scope>NUCLEOTIDE SEQUENCE [LARGE SCALE GENOMIC DNA]</scope>
    <source>
        <strain evidence="4">ATCC 49514</strain>
    </source>
</reference>
<name>A0A2H1JBX2_9MICO</name>
<dbReference type="GO" id="GO:0016747">
    <property type="term" value="F:acyltransferase activity, transferring groups other than amino-acyl groups"/>
    <property type="evidence" value="ECO:0007669"/>
    <property type="project" value="InterPro"/>
</dbReference>
<dbReference type="EMBL" id="FXYX01000011">
    <property type="protein sequence ID" value="SMX84997.1"/>
    <property type="molecule type" value="Genomic_DNA"/>
</dbReference>
<feature type="region of interest" description="Disordered" evidence="1">
    <location>
        <begin position="1"/>
        <end position="29"/>
    </location>
</feature>
<feature type="compositionally biased region" description="Acidic residues" evidence="1">
    <location>
        <begin position="145"/>
        <end position="161"/>
    </location>
</feature>
<dbReference type="Proteomes" id="UP000234382">
    <property type="component" value="Unassembled WGS sequence"/>
</dbReference>
<dbReference type="RefSeq" id="WP_244195129.1">
    <property type="nucleotide sequence ID" value="NZ_FXYX01000011.1"/>
</dbReference>
<dbReference type="SUPFAM" id="SSF55729">
    <property type="entry name" value="Acyl-CoA N-acyltransferases (Nat)"/>
    <property type="match status" value="1"/>
</dbReference>
<dbReference type="CDD" id="cd04301">
    <property type="entry name" value="NAT_SF"/>
    <property type="match status" value="1"/>
</dbReference>
<feature type="domain" description="N-acetyltransferase" evidence="2">
    <location>
        <begin position="164"/>
        <end position="299"/>
    </location>
</feature>
<feature type="compositionally biased region" description="Polar residues" evidence="1">
    <location>
        <begin position="11"/>
        <end position="22"/>
    </location>
</feature>
<dbReference type="Pfam" id="PF13508">
    <property type="entry name" value="Acetyltransf_7"/>
    <property type="match status" value="1"/>
</dbReference>
<keyword evidence="4" id="KW-1185">Reference proteome</keyword>
<evidence type="ECO:0000256" key="1">
    <source>
        <dbReference type="SAM" id="MobiDB-lite"/>
    </source>
</evidence>
<feature type="compositionally biased region" description="Low complexity" evidence="1">
    <location>
        <begin position="181"/>
        <end position="207"/>
    </location>
</feature>
<dbReference type="Gene3D" id="3.40.630.30">
    <property type="match status" value="1"/>
</dbReference>
<feature type="compositionally biased region" description="Basic and acidic residues" evidence="1">
    <location>
        <begin position="1"/>
        <end position="10"/>
    </location>
</feature>